<organism evidence="6 7">
    <name type="scientific">Pristionchus mayeri</name>
    <dbReference type="NCBI Taxonomy" id="1317129"/>
    <lineage>
        <taxon>Eukaryota</taxon>
        <taxon>Metazoa</taxon>
        <taxon>Ecdysozoa</taxon>
        <taxon>Nematoda</taxon>
        <taxon>Chromadorea</taxon>
        <taxon>Rhabditida</taxon>
        <taxon>Rhabditina</taxon>
        <taxon>Diplogasteromorpha</taxon>
        <taxon>Diplogasteroidea</taxon>
        <taxon>Neodiplogasteridae</taxon>
        <taxon>Pristionchus</taxon>
    </lineage>
</organism>
<sequence length="109" mass="12408">LIDVGGQRTYRKKWIHCFDGVAAVLFVASVAAYDQTLDEVDKMIKPVLHKDIFPVQAAKPPRPDNRLRDSAQLFGDMLRNKYLTTAAFILFLNKKDLFLKKLPVHPLGK</sequence>
<dbReference type="SUPFAM" id="SSF52540">
    <property type="entry name" value="P-loop containing nucleoside triphosphate hydrolases"/>
    <property type="match status" value="1"/>
</dbReference>
<feature type="non-terminal residue" evidence="6">
    <location>
        <position position="109"/>
    </location>
</feature>
<accession>A0AAN5CHZ3</accession>
<evidence type="ECO:0000313" key="7">
    <source>
        <dbReference type="Proteomes" id="UP001328107"/>
    </source>
</evidence>
<evidence type="ECO:0000256" key="4">
    <source>
        <dbReference type="ARBA" id="ARBA00023224"/>
    </source>
</evidence>
<dbReference type="InterPro" id="IPR001019">
    <property type="entry name" value="Gprotein_alpha_su"/>
</dbReference>
<dbReference type="PANTHER" id="PTHR10218">
    <property type="entry name" value="GTP-BINDING PROTEIN ALPHA SUBUNIT"/>
    <property type="match status" value="1"/>
</dbReference>
<protein>
    <recommendedName>
        <fullName evidence="8">ADP ribosylation factor</fullName>
    </recommendedName>
</protein>
<dbReference type="GO" id="GO:0031683">
    <property type="term" value="F:G-protein beta/gamma-subunit complex binding"/>
    <property type="evidence" value="ECO:0007669"/>
    <property type="project" value="InterPro"/>
</dbReference>
<evidence type="ECO:0000256" key="5">
    <source>
        <dbReference type="PIRSR" id="PIRSR601019-1"/>
    </source>
</evidence>
<dbReference type="GO" id="GO:0007188">
    <property type="term" value="P:adenylate cyclase-modulating G protein-coupled receptor signaling pathway"/>
    <property type="evidence" value="ECO:0007669"/>
    <property type="project" value="TreeGrafter"/>
</dbReference>
<keyword evidence="4" id="KW-0807">Transducer</keyword>
<dbReference type="GO" id="GO:0001664">
    <property type="term" value="F:G protein-coupled receptor binding"/>
    <property type="evidence" value="ECO:0007669"/>
    <property type="project" value="TreeGrafter"/>
</dbReference>
<keyword evidence="3 5" id="KW-0342">GTP-binding</keyword>
<dbReference type="Proteomes" id="UP001328107">
    <property type="component" value="Unassembled WGS sequence"/>
</dbReference>
<reference evidence="7" key="1">
    <citation type="submission" date="2022-10" db="EMBL/GenBank/DDBJ databases">
        <title>Genome assembly of Pristionchus species.</title>
        <authorList>
            <person name="Yoshida K."/>
            <person name="Sommer R.J."/>
        </authorList>
    </citation>
    <scope>NUCLEOTIDE SEQUENCE [LARGE SCALE GENOMIC DNA]</scope>
    <source>
        <strain evidence="7">RS5460</strain>
    </source>
</reference>
<dbReference type="EMBL" id="BTRK01000004">
    <property type="protein sequence ID" value="GMR44710.1"/>
    <property type="molecule type" value="Genomic_DNA"/>
</dbReference>
<dbReference type="InterPro" id="IPR027417">
    <property type="entry name" value="P-loop_NTPase"/>
</dbReference>
<dbReference type="PANTHER" id="PTHR10218:SF302">
    <property type="entry name" value="GUANINE NUCLEOTIDE-BINDING PROTEIN ALPHA-5 SUBUNIT"/>
    <property type="match status" value="1"/>
</dbReference>
<comment type="caution">
    <text evidence="6">The sequence shown here is derived from an EMBL/GenBank/DDBJ whole genome shotgun (WGS) entry which is preliminary data.</text>
</comment>
<feature type="non-terminal residue" evidence="6">
    <location>
        <position position="1"/>
    </location>
</feature>
<evidence type="ECO:0000256" key="3">
    <source>
        <dbReference type="ARBA" id="ARBA00023134"/>
    </source>
</evidence>
<feature type="binding site" evidence="5">
    <location>
        <begin position="3"/>
        <end position="7"/>
    </location>
    <ligand>
        <name>GTP</name>
        <dbReference type="ChEBI" id="CHEBI:37565"/>
    </ligand>
</feature>
<feature type="binding site" evidence="5">
    <location>
        <begin position="93"/>
        <end position="96"/>
    </location>
    <ligand>
        <name>GTP</name>
        <dbReference type="ChEBI" id="CHEBI:37565"/>
    </ligand>
</feature>
<keyword evidence="7" id="KW-1185">Reference proteome</keyword>
<name>A0AAN5CHZ3_9BILA</name>
<gene>
    <name evidence="6" type="ORF">PMAYCL1PPCAC_14905</name>
</gene>
<dbReference type="GO" id="GO:0005737">
    <property type="term" value="C:cytoplasm"/>
    <property type="evidence" value="ECO:0007669"/>
    <property type="project" value="TreeGrafter"/>
</dbReference>
<dbReference type="Pfam" id="PF00503">
    <property type="entry name" value="G-alpha"/>
    <property type="match status" value="1"/>
</dbReference>
<dbReference type="GO" id="GO:0005834">
    <property type="term" value="C:heterotrimeric G-protein complex"/>
    <property type="evidence" value="ECO:0007669"/>
    <property type="project" value="TreeGrafter"/>
</dbReference>
<proteinExistence type="predicted"/>
<dbReference type="Gene3D" id="3.40.50.300">
    <property type="entry name" value="P-loop containing nucleotide triphosphate hydrolases"/>
    <property type="match status" value="1"/>
</dbReference>
<dbReference type="AlphaFoldDB" id="A0AAN5CHZ3"/>
<dbReference type="PROSITE" id="PS51882">
    <property type="entry name" value="G_ALPHA"/>
    <property type="match status" value="1"/>
</dbReference>
<evidence type="ECO:0000313" key="6">
    <source>
        <dbReference type="EMBL" id="GMR44710.1"/>
    </source>
</evidence>
<evidence type="ECO:0000256" key="1">
    <source>
        <dbReference type="ARBA" id="ARBA00022723"/>
    </source>
</evidence>
<evidence type="ECO:0000256" key="2">
    <source>
        <dbReference type="ARBA" id="ARBA00022741"/>
    </source>
</evidence>
<dbReference type="GO" id="GO:0005525">
    <property type="term" value="F:GTP binding"/>
    <property type="evidence" value="ECO:0007669"/>
    <property type="project" value="UniProtKB-KW"/>
</dbReference>
<keyword evidence="1" id="KW-0479">Metal-binding</keyword>
<dbReference type="GO" id="GO:0046872">
    <property type="term" value="F:metal ion binding"/>
    <property type="evidence" value="ECO:0007669"/>
    <property type="project" value="UniProtKB-KW"/>
</dbReference>
<evidence type="ECO:0008006" key="8">
    <source>
        <dbReference type="Google" id="ProtNLM"/>
    </source>
</evidence>
<dbReference type="GO" id="GO:0003924">
    <property type="term" value="F:GTPase activity"/>
    <property type="evidence" value="ECO:0007669"/>
    <property type="project" value="InterPro"/>
</dbReference>
<dbReference type="PRINTS" id="PR00318">
    <property type="entry name" value="GPROTEINA"/>
</dbReference>
<keyword evidence="2 5" id="KW-0547">Nucleotide-binding</keyword>
<dbReference type="FunFam" id="3.40.50.300:FF:003469">
    <property type="entry name" value="Uncharacterized protein"/>
    <property type="match status" value="1"/>
</dbReference>